<accession>A0A9W4SSD7</accession>
<name>A0A9W4SSD7_9GLOM</name>
<dbReference type="OrthoDB" id="2389680at2759"/>
<protein>
    <submittedName>
        <fullName evidence="2">3063_t:CDS:1</fullName>
    </submittedName>
</protein>
<dbReference type="EMBL" id="CAMKVN010001927">
    <property type="protein sequence ID" value="CAI2178815.1"/>
    <property type="molecule type" value="Genomic_DNA"/>
</dbReference>
<dbReference type="AlphaFoldDB" id="A0A9W4SSD7"/>
<comment type="caution">
    <text evidence="2">The sequence shown here is derived from an EMBL/GenBank/DDBJ whole genome shotgun (WGS) entry which is preliminary data.</text>
</comment>
<keyword evidence="3" id="KW-1185">Reference proteome</keyword>
<evidence type="ECO:0000313" key="2">
    <source>
        <dbReference type="EMBL" id="CAI2178815.1"/>
    </source>
</evidence>
<reference evidence="2" key="1">
    <citation type="submission" date="2022-08" db="EMBL/GenBank/DDBJ databases">
        <authorList>
            <person name="Kallberg Y."/>
            <person name="Tangrot J."/>
            <person name="Rosling A."/>
        </authorList>
    </citation>
    <scope>NUCLEOTIDE SEQUENCE</scope>
    <source>
        <strain evidence="2">Wild A</strain>
    </source>
</reference>
<evidence type="ECO:0000256" key="1">
    <source>
        <dbReference type="SAM" id="Coils"/>
    </source>
</evidence>
<keyword evidence="1" id="KW-0175">Coiled coil</keyword>
<feature type="coiled-coil region" evidence="1">
    <location>
        <begin position="24"/>
        <end position="66"/>
    </location>
</feature>
<proteinExistence type="predicted"/>
<evidence type="ECO:0000313" key="3">
    <source>
        <dbReference type="Proteomes" id="UP001153678"/>
    </source>
</evidence>
<dbReference type="Proteomes" id="UP001153678">
    <property type="component" value="Unassembled WGS sequence"/>
</dbReference>
<organism evidence="2 3">
    <name type="scientific">Funneliformis geosporum</name>
    <dbReference type="NCBI Taxonomy" id="1117311"/>
    <lineage>
        <taxon>Eukaryota</taxon>
        <taxon>Fungi</taxon>
        <taxon>Fungi incertae sedis</taxon>
        <taxon>Mucoromycota</taxon>
        <taxon>Glomeromycotina</taxon>
        <taxon>Glomeromycetes</taxon>
        <taxon>Glomerales</taxon>
        <taxon>Glomeraceae</taxon>
        <taxon>Funneliformis</taxon>
    </lineage>
</organism>
<sequence>MVKKSDRHDIISLKKKVELHDKKIELHEKKIELSNEKFNLYERKENERVEEKIDFLSRTQKLLQIKNLCNVRGALEFIRSQIILSSIKNLSFSEPNDKALKVLSDNEEFIKELTHACEANFLRYNDVQRSLGGLYHAASKNFHGHEKDIVIDSRSFTKNEVFVLGVLFRHFNVPFNYCDENGKLVEYPYKV</sequence>
<gene>
    <name evidence="2" type="ORF">FWILDA_LOCUS8777</name>
</gene>